<dbReference type="CDD" id="cd24049">
    <property type="entry name" value="ASKHA_NBD_PilM"/>
    <property type="match status" value="1"/>
</dbReference>
<dbReference type="InterPro" id="IPR050696">
    <property type="entry name" value="FtsA/MreB"/>
</dbReference>
<organism evidence="1 2">
    <name type="scientific">Stecheria intestinalis</name>
    <dbReference type="NCBI Taxonomy" id="2606630"/>
    <lineage>
        <taxon>Bacteria</taxon>
        <taxon>Bacillati</taxon>
        <taxon>Bacillota</taxon>
        <taxon>Erysipelotrichia</taxon>
        <taxon>Erysipelotrichales</taxon>
        <taxon>Erysipelotrichaceae</taxon>
        <taxon>Stecheria</taxon>
    </lineage>
</organism>
<dbReference type="EMBL" id="VUMN01000016">
    <property type="protein sequence ID" value="MSS58783.1"/>
    <property type="molecule type" value="Genomic_DNA"/>
</dbReference>
<dbReference type="Proteomes" id="UP000461880">
    <property type="component" value="Unassembled WGS sequence"/>
</dbReference>
<reference evidence="1 2" key="1">
    <citation type="submission" date="2019-08" db="EMBL/GenBank/DDBJ databases">
        <title>In-depth cultivation of the pig gut microbiome towards novel bacterial diversity and tailored functional studies.</title>
        <authorList>
            <person name="Wylensek D."/>
            <person name="Hitch T.C.A."/>
            <person name="Clavel T."/>
        </authorList>
    </citation>
    <scope>NUCLEOTIDE SEQUENCE [LARGE SCALE GENOMIC DNA]</scope>
    <source>
        <strain evidence="1 2">Oil+RF-744-GAM-WT-6</strain>
    </source>
</reference>
<keyword evidence="2" id="KW-1185">Reference proteome</keyword>
<dbReference type="InterPro" id="IPR043129">
    <property type="entry name" value="ATPase_NBD"/>
</dbReference>
<sequence length="332" mass="36751">MANGLLGMEFGSSRLKIAEVRDHKLVKFFAADMPDNIIRNGEVVSMDGLSDFLKDVLKEQKFTAKKVCLAVPDADTIIRRLQFPLMTEAQLKVNLPFEFHDFITGEKDDYLFDYAMIGIESDESGKDTGMDLLGVAVSKQKMLDYQTMLRRIGLKLVEAAPASLAIGCLLNRLVPESRNRDFAVLDLGYHSSDILMFSDGVYDTKRTYEIGCETMAQRIAEQMNCDIHIASLHLKQNKDGVLDSEAVSDISGEIAVNVMRAVNYYTYEKRDNSLEVLYVTGGGAWIEPLVKQISDTVPLKVVLLSSLKNAAVSDEEALISGSAACGICFYGE</sequence>
<name>A0A7X2NSS9_9FIRM</name>
<dbReference type="PANTHER" id="PTHR32432">
    <property type="entry name" value="CELL DIVISION PROTEIN FTSA-RELATED"/>
    <property type="match status" value="1"/>
</dbReference>
<protein>
    <recommendedName>
        <fullName evidence="3">Type IV pilus assembly protein PilM</fullName>
    </recommendedName>
</protein>
<evidence type="ECO:0000313" key="2">
    <source>
        <dbReference type="Proteomes" id="UP000461880"/>
    </source>
</evidence>
<dbReference type="Pfam" id="PF11104">
    <property type="entry name" value="PilM_2"/>
    <property type="match status" value="1"/>
</dbReference>
<accession>A0A7X2NSS9</accession>
<dbReference type="Gene3D" id="3.30.1490.300">
    <property type="match status" value="1"/>
</dbReference>
<proteinExistence type="predicted"/>
<dbReference type="AlphaFoldDB" id="A0A7X2NSS9"/>
<evidence type="ECO:0000313" key="1">
    <source>
        <dbReference type="EMBL" id="MSS58783.1"/>
    </source>
</evidence>
<gene>
    <name evidence="1" type="ORF">FYJ51_07665</name>
</gene>
<dbReference type="Gene3D" id="3.30.420.40">
    <property type="match status" value="2"/>
</dbReference>
<dbReference type="PANTHER" id="PTHR32432:SF3">
    <property type="entry name" value="ETHANOLAMINE UTILIZATION PROTEIN EUTJ"/>
    <property type="match status" value="1"/>
</dbReference>
<dbReference type="SUPFAM" id="SSF53067">
    <property type="entry name" value="Actin-like ATPase domain"/>
    <property type="match status" value="2"/>
</dbReference>
<evidence type="ECO:0008006" key="3">
    <source>
        <dbReference type="Google" id="ProtNLM"/>
    </source>
</evidence>
<comment type="caution">
    <text evidence="1">The sequence shown here is derived from an EMBL/GenBank/DDBJ whole genome shotgun (WGS) entry which is preliminary data.</text>
</comment>
<dbReference type="RefSeq" id="WP_154504714.1">
    <property type="nucleotide sequence ID" value="NZ_VUMN01000016.1"/>
</dbReference>
<dbReference type="InterPro" id="IPR005883">
    <property type="entry name" value="PilM"/>
</dbReference>